<feature type="binding site" evidence="6">
    <location>
        <position position="134"/>
    </location>
    <ligand>
        <name>acetyl-CoA</name>
        <dbReference type="ChEBI" id="CHEBI:57288"/>
    </ligand>
</feature>
<dbReference type="InterPro" id="IPR001451">
    <property type="entry name" value="Hexapep"/>
</dbReference>
<organism evidence="8 9">
    <name type="scientific">Dyadobacter koreensis</name>
    <dbReference type="NCBI Taxonomy" id="408657"/>
    <lineage>
        <taxon>Bacteria</taxon>
        <taxon>Pseudomonadati</taxon>
        <taxon>Bacteroidota</taxon>
        <taxon>Cytophagia</taxon>
        <taxon>Cytophagales</taxon>
        <taxon>Spirosomataceae</taxon>
        <taxon>Dyadobacter</taxon>
    </lineage>
</organism>
<proteinExistence type="inferred from homology"/>
<dbReference type="CDD" id="cd03360">
    <property type="entry name" value="LbH_AT_putative"/>
    <property type="match status" value="1"/>
</dbReference>
<dbReference type="NCBIfam" id="TIGR03570">
    <property type="entry name" value="NeuD_NnaD"/>
    <property type="match status" value="1"/>
</dbReference>
<feature type="binding site" evidence="6">
    <location>
        <position position="61"/>
    </location>
    <ligand>
        <name>substrate</name>
    </ligand>
</feature>
<dbReference type="InterPro" id="IPR020019">
    <property type="entry name" value="AcTrfase_PglD-like"/>
</dbReference>
<keyword evidence="9" id="KW-1185">Reference proteome</keyword>
<evidence type="ECO:0000256" key="3">
    <source>
        <dbReference type="ARBA" id="ARBA00022737"/>
    </source>
</evidence>
<accession>A0A1H6ZRQ3</accession>
<evidence type="ECO:0000259" key="7">
    <source>
        <dbReference type="Pfam" id="PF17836"/>
    </source>
</evidence>
<dbReference type="Proteomes" id="UP000199532">
    <property type="component" value="Unassembled WGS sequence"/>
</dbReference>
<dbReference type="PROSITE" id="PS00101">
    <property type="entry name" value="HEXAPEP_TRANSFERASES"/>
    <property type="match status" value="1"/>
</dbReference>
<dbReference type="InterPro" id="IPR050179">
    <property type="entry name" value="Trans_hexapeptide_repeat"/>
</dbReference>
<dbReference type="Gene3D" id="3.40.50.20">
    <property type="match status" value="1"/>
</dbReference>
<dbReference type="Gene3D" id="2.160.10.10">
    <property type="entry name" value="Hexapeptide repeat proteins"/>
    <property type="match status" value="1"/>
</dbReference>
<feature type="site" description="Increases basicity of active site His" evidence="5">
    <location>
        <position position="126"/>
    </location>
</feature>
<feature type="active site" description="Proton acceptor" evidence="5">
    <location>
        <position position="125"/>
    </location>
</feature>
<evidence type="ECO:0000313" key="8">
    <source>
        <dbReference type="EMBL" id="SEJ54834.1"/>
    </source>
</evidence>
<evidence type="ECO:0000256" key="1">
    <source>
        <dbReference type="ARBA" id="ARBA00007274"/>
    </source>
</evidence>
<gene>
    <name evidence="8" type="ORF">SAMN04487995_5226</name>
</gene>
<dbReference type="GO" id="GO:0016746">
    <property type="term" value="F:acyltransferase activity"/>
    <property type="evidence" value="ECO:0007669"/>
    <property type="project" value="UniProtKB-KW"/>
</dbReference>
<evidence type="ECO:0000313" key="9">
    <source>
        <dbReference type="Proteomes" id="UP000199532"/>
    </source>
</evidence>
<dbReference type="SUPFAM" id="SSF51161">
    <property type="entry name" value="Trimeric LpxA-like enzymes"/>
    <property type="match status" value="1"/>
</dbReference>
<dbReference type="STRING" id="408657.SAMN04487995_5226"/>
<evidence type="ECO:0000256" key="6">
    <source>
        <dbReference type="PIRSR" id="PIRSR620019-2"/>
    </source>
</evidence>
<dbReference type="PANTHER" id="PTHR43300:SF7">
    <property type="entry name" value="UDP-N-ACETYLBACILLOSAMINE N-ACETYLTRANSFERASE"/>
    <property type="match status" value="1"/>
</dbReference>
<dbReference type="RefSeq" id="WP_090340221.1">
    <property type="nucleotide sequence ID" value="NZ_FNXY01000009.1"/>
</dbReference>
<name>A0A1H6ZRQ3_9BACT</name>
<evidence type="ECO:0000256" key="2">
    <source>
        <dbReference type="ARBA" id="ARBA00022679"/>
    </source>
</evidence>
<sequence length="198" mass="20991">MLVYGAGGHAKVIISILKAGGHKIETIFDDDILKDYLLEIPVTNVYDPNLFRDEKLIIAIGDNLIRRQLSAQILHEFGKIIHTSAVLDNTAQMGAGSCMMQNSVVQADSVIGKHVIINTSSSVDHDCHIGDFVHIAPGVVIGGNVTIGENTLIGIGSIVIPGLSIGKNCLISAGSVVTKNIADGMIVRGNPARIISYK</sequence>
<keyword evidence="2 8" id="KW-0808">Transferase</keyword>
<dbReference type="PANTHER" id="PTHR43300">
    <property type="entry name" value="ACETYLTRANSFERASE"/>
    <property type="match status" value="1"/>
</dbReference>
<dbReference type="InterPro" id="IPR018357">
    <property type="entry name" value="Hexapep_transf_CS"/>
</dbReference>
<dbReference type="AlphaFoldDB" id="A0A1H6ZRQ3"/>
<keyword evidence="3" id="KW-0677">Repeat</keyword>
<reference evidence="8 9" key="1">
    <citation type="submission" date="2016-10" db="EMBL/GenBank/DDBJ databases">
        <authorList>
            <person name="de Groot N.N."/>
        </authorList>
    </citation>
    <scope>NUCLEOTIDE SEQUENCE [LARGE SCALE GENOMIC DNA]</scope>
    <source>
        <strain evidence="8 9">DSM 19938</strain>
    </source>
</reference>
<dbReference type="Pfam" id="PF00132">
    <property type="entry name" value="Hexapep"/>
    <property type="match status" value="2"/>
</dbReference>
<protein>
    <submittedName>
        <fullName evidence="8">Sugar O-acyltransferase, sialic acid O-acetyltransferase NeuD family</fullName>
    </submittedName>
</protein>
<dbReference type="Pfam" id="PF17836">
    <property type="entry name" value="PglD_N"/>
    <property type="match status" value="1"/>
</dbReference>
<evidence type="ECO:0000256" key="4">
    <source>
        <dbReference type="ARBA" id="ARBA00023315"/>
    </source>
</evidence>
<feature type="binding site" evidence="6">
    <location>
        <position position="155"/>
    </location>
    <ligand>
        <name>acetyl-CoA</name>
        <dbReference type="ChEBI" id="CHEBI:57288"/>
    </ligand>
</feature>
<dbReference type="InterPro" id="IPR041561">
    <property type="entry name" value="PglD_N"/>
</dbReference>
<evidence type="ECO:0000256" key="5">
    <source>
        <dbReference type="PIRSR" id="PIRSR620019-1"/>
    </source>
</evidence>
<feature type="domain" description="PglD N-terminal" evidence="7">
    <location>
        <begin position="2"/>
        <end position="72"/>
    </location>
</feature>
<keyword evidence="4 8" id="KW-0012">Acyltransferase</keyword>
<dbReference type="OrthoDB" id="708224at2"/>
<dbReference type="EMBL" id="FNXY01000009">
    <property type="protein sequence ID" value="SEJ54834.1"/>
    <property type="molecule type" value="Genomic_DNA"/>
</dbReference>
<dbReference type="InterPro" id="IPR011004">
    <property type="entry name" value="Trimer_LpxA-like_sf"/>
</dbReference>
<comment type="similarity">
    <text evidence="1">Belongs to the transferase hexapeptide repeat family.</text>
</comment>